<protein>
    <submittedName>
        <fullName evidence="1">Uncharacterized protein</fullName>
    </submittedName>
</protein>
<dbReference type="EMBL" id="JADYXP020000013">
    <property type="protein sequence ID" value="KAL0111759.1"/>
    <property type="molecule type" value="Genomic_DNA"/>
</dbReference>
<evidence type="ECO:0000313" key="1">
    <source>
        <dbReference type="EMBL" id="KAL0111759.1"/>
    </source>
</evidence>
<organism evidence="1 2">
    <name type="scientific">Cardiocondyla obscurior</name>
    <dbReference type="NCBI Taxonomy" id="286306"/>
    <lineage>
        <taxon>Eukaryota</taxon>
        <taxon>Metazoa</taxon>
        <taxon>Ecdysozoa</taxon>
        <taxon>Arthropoda</taxon>
        <taxon>Hexapoda</taxon>
        <taxon>Insecta</taxon>
        <taxon>Pterygota</taxon>
        <taxon>Neoptera</taxon>
        <taxon>Endopterygota</taxon>
        <taxon>Hymenoptera</taxon>
        <taxon>Apocrita</taxon>
        <taxon>Aculeata</taxon>
        <taxon>Formicoidea</taxon>
        <taxon>Formicidae</taxon>
        <taxon>Myrmicinae</taxon>
        <taxon>Cardiocondyla</taxon>
    </lineage>
</organism>
<sequence>MIPFLPPLSTSFPGLLLPPDFSSPFFIASAAQCLVARCPADIYIFAGLSPIPENYRSECNIISDHKDRRLHQRCVDLLFFNKHFIHATFRNTF</sequence>
<comment type="caution">
    <text evidence="1">The sequence shown here is derived from an EMBL/GenBank/DDBJ whole genome shotgun (WGS) entry which is preliminary data.</text>
</comment>
<keyword evidence="2" id="KW-1185">Reference proteome</keyword>
<reference evidence="1 2" key="1">
    <citation type="submission" date="2023-03" db="EMBL/GenBank/DDBJ databases">
        <title>High recombination rates correlate with genetic variation in Cardiocondyla obscurior ants.</title>
        <authorList>
            <person name="Errbii M."/>
        </authorList>
    </citation>
    <scope>NUCLEOTIDE SEQUENCE [LARGE SCALE GENOMIC DNA]</scope>
    <source>
        <strain evidence="1">Alpha-2009</strain>
        <tissue evidence="1">Whole body</tissue>
    </source>
</reference>
<dbReference type="AlphaFoldDB" id="A0AAW2F7A1"/>
<dbReference type="Proteomes" id="UP001430953">
    <property type="component" value="Unassembled WGS sequence"/>
</dbReference>
<proteinExistence type="predicted"/>
<accession>A0AAW2F7A1</accession>
<name>A0AAW2F7A1_9HYME</name>
<evidence type="ECO:0000313" key="2">
    <source>
        <dbReference type="Proteomes" id="UP001430953"/>
    </source>
</evidence>
<gene>
    <name evidence="1" type="ORF">PUN28_013151</name>
</gene>